<evidence type="ECO:0000313" key="2">
    <source>
        <dbReference type="EMBL" id="WMV77011.1"/>
    </source>
</evidence>
<accession>A0ABY9QEL5</accession>
<feature type="compositionally biased region" description="Basic and acidic residues" evidence="1">
    <location>
        <begin position="8"/>
        <end position="18"/>
    </location>
</feature>
<evidence type="ECO:0008006" key="4">
    <source>
        <dbReference type="Google" id="ProtNLM"/>
    </source>
</evidence>
<keyword evidence="3" id="KW-1185">Reference proteome</keyword>
<name>A0ABY9QEL5_GEOTD</name>
<feature type="region of interest" description="Disordered" evidence="1">
    <location>
        <begin position="1"/>
        <end position="44"/>
    </location>
</feature>
<dbReference type="Proteomes" id="UP001297580">
    <property type="component" value="Chromosome"/>
</dbReference>
<sequence length="82" mass="9688">MANNPTPEQHREPHDRFSRLMFGPFPPRQTDRREEREETDPLPLPNIDFMKLFENVSVLTDSLQQLKPLVKKISSLVDFIKK</sequence>
<proteinExistence type="predicted"/>
<dbReference type="EMBL" id="CP133461">
    <property type="protein sequence ID" value="WMV77011.1"/>
    <property type="molecule type" value="Genomic_DNA"/>
</dbReference>
<dbReference type="RefSeq" id="WP_008878984.1">
    <property type="nucleotide sequence ID" value="NZ_CP017694.1"/>
</dbReference>
<protein>
    <recommendedName>
        <fullName evidence="4">Spore coat protein</fullName>
    </recommendedName>
</protein>
<evidence type="ECO:0000256" key="1">
    <source>
        <dbReference type="SAM" id="MobiDB-lite"/>
    </source>
</evidence>
<organism evidence="2 3">
    <name type="scientific">Geobacillus thermodenitrificans</name>
    <dbReference type="NCBI Taxonomy" id="33940"/>
    <lineage>
        <taxon>Bacteria</taxon>
        <taxon>Bacillati</taxon>
        <taxon>Bacillota</taxon>
        <taxon>Bacilli</taxon>
        <taxon>Bacillales</taxon>
        <taxon>Anoxybacillaceae</taxon>
        <taxon>Geobacillus</taxon>
    </lineage>
</organism>
<gene>
    <name evidence="2" type="ORF">HSX42_04300</name>
</gene>
<dbReference type="GeneID" id="87621688"/>
<evidence type="ECO:0000313" key="3">
    <source>
        <dbReference type="Proteomes" id="UP001297580"/>
    </source>
</evidence>
<reference evidence="2 3" key="1">
    <citation type="submission" date="2023-08" db="EMBL/GenBank/DDBJ databases">
        <title>Complete genome sequence of Geobacillus thermodenitrificans K1041, a genetically tractable strain representative of the genus Geobacillus.</title>
        <authorList>
            <person name="Kani S."/>
            <person name="Suzuki H."/>
        </authorList>
    </citation>
    <scope>NUCLEOTIDE SEQUENCE [LARGE SCALE GENOMIC DNA]</scope>
    <source>
        <strain evidence="2 3">K1041</strain>
    </source>
</reference>